<dbReference type="RefSeq" id="WP_160718272.1">
    <property type="nucleotide sequence ID" value="NZ_SUMG01000001.1"/>
</dbReference>
<dbReference type="SUPFAM" id="SSF103190">
    <property type="entry name" value="Sensory domain-like"/>
    <property type="match status" value="1"/>
</dbReference>
<evidence type="ECO:0000259" key="5">
    <source>
        <dbReference type="PROSITE" id="PS50111"/>
    </source>
</evidence>
<name>A0AA43XIR6_9CLOT</name>
<gene>
    <name evidence="7" type="ORF">ISALK_00480</name>
</gene>
<dbReference type="InterPro" id="IPR029151">
    <property type="entry name" value="Sensor-like_sf"/>
</dbReference>
<sequence>MFGLHNKKIQALEEKVEQVANGDLTLRFDQRETKELGKLQASLGKLLSSVKKLVGNINGANEKNMIFTGEIESNTKQIFDASQEISQGVMDIATEATEQNEALGNMKRISETMSKDMEGVLRHSEKTEAMAKNTLKVVHTSTRLLEKIITSYKENGQWSEDLGKKMKSLESQANNIQRITGLVAGISDNTNLLALNASIEAARAGEMGKGFSVVAGEVKKLATESAEHSGDIEKIISEMVENTRKISEEIEGQNKKITGELTLVNQSKEELDLIVQSTEETAKAIGNIRSLAKNQFDLVERVKTSIDTIARAMEKTSVYSQEAASSSQEQTASLELIFEDIQKLGTMTKEVDQLVEGFVQDYKITEETRRVMEGGRKEINRIAQHSDVKKMKPGALRGLLMEAVEKNSLFQLISIMDKEGDLQGIAIKGTREQLQGNFKHRPYFKESIRGKAFTSKPYISDYSYQYCVTIALPIYDLDEKIIGIVMGDLLLE</sequence>
<evidence type="ECO:0000313" key="8">
    <source>
        <dbReference type="Proteomes" id="UP000449710"/>
    </source>
</evidence>
<dbReference type="Gene3D" id="1.10.287.950">
    <property type="entry name" value="Methyl-accepting chemotaxis protein"/>
    <property type="match status" value="1"/>
</dbReference>
<dbReference type="PANTHER" id="PTHR32089">
    <property type="entry name" value="METHYL-ACCEPTING CHEMOTAXIS PROTEIN MCPB"/>
    <property type="match status" value="1"/>
</dbReference>
<keyword evidence="2 4" id="KW-0807">Transducer</keyword>
<reference evidence="7 8" key="1">
    <citation type="submission" date="2019-04" db="EMBL/GenBank/DDBJ databases">
        <title>Isachenkonia alkalipeptolytica gen. nov. sp. nov. a new anaerobic, alkiliphilic organothrophic bacterium capable to reduce synthesized ferrihydrite isolated from a soda lake.</title>
        <authorList>
            <person name="Toshchakov S.V."/>
            <person name="Zavarzina D.G."/>
            <person name="Zhilina T.N."/>
            <person name="Kostrikina N.A."/>
            <person name="Kublanov I.V."/>
        </authorList>
    </citation>
    <scope>NUCLEOTIDE SEQUENCE [LARGE SCALE GENOMIC DNA]</scope>
    <source>
        <strain evidence="7 8">Z-1701</strain>
    </source>
</reference>
<dbReference type="Gene3D" id="3.30.450.20">
    <property type="entry name" value="PAS domain"/>
    <property type="match status" value="1"/>
</dbReference>
<keyword evidence="8" id="KW-1185">Reference proteome</keyword>
<dbReference type="SUPFAM" id="SSF58104">
    <property type="entry name" value="Methyl-accepting chemotaxis protein (MCP) signaling domain"/>
    <property type="match status" value="1"/>
</dbReference>
<dbReference type="CDD" id="cd18773">
    <property type="entry name" value="PDC1_HK_sensor"/>
    <property type="match status" value="1"/>
</dbReference>
<dbReference type="Gene3D" id="6.10.340.10">
    <property type="match status" value="1"/>
</dbReference>
<dbReference type="Proteomes" id="UP000449710">
    <property type="component" value="Unassembled WGS sequence"/>
</dbReference>
<dbReference type="AlphaFoldDB" id="A0AA43XIR6"/>
<feature type="domain" description="HAMP" evidence="6">
    <location>
        <begin position="3"/>
        <end position="55"/>
    </location>
</feature>
<comment type="caution">
    <text evidence="7">The sequence shown here is derived from an EMBL/GenBank/DDBJ whole genome shotgun (WGS) entry which is preliminary data.</text>
</comment>
<evidence type="ECO:0000259" key="6">
    <source>
        <dbReference type="PROSITE" id="PS50885"/>
    </source>
</evidence>
<protein>
    <submittedName>
        <fullName evidence="7">Methyl-accepting chemotaxis protein</fullName>
    </submittedName>
</protein>
<dbReference type="PROSITE" id="PS50111">
    <property type="entry name" value="CHEMOTAXIS_TRANSDUC_2"/>
    <property type="match status" value="1"/>
</dbReference>
<evidence type="ECO:0000256" key="4">
    <source>
        <dbReference type="PROSITE-ProRule" id="PRU00284"/>
    </source>
</evidence>
<dbReference type="GO" id="GO:0007165">
    <property type="term" value="P:signal transduction"/>
    <property type="evidence" value="ECO:0007669"/>
    <property type="project" value="UniProtKB-KW"/>
</dbReference>
<feature type="domain" description="Methyl-accepting transducer" evidence="5">
    <location>
        <begin position="74"/>
        <end position="310"/>
    </location>
</feature>
<comment type="similarity">
    <text evidence="3">Belongs to the methyl-accepting chemotaxis (MCP) protein family.</text>
</comment>
<proteinExistence type="inferred from homology"/>
<dbReference type="GO" id="GO:0006935">
    <property type="term" value="P:chemotaxis"/>
    <property type="evidence" value="ECO:0007669"/>
    <property type="project" value="UniProtKB-KW"/>
</dbReference>
<dbReference type="PANTHER" id="PTHR32089:SF114">
    <property type="entry name" value="METHYL-ACCEPTING CHEMOTAXIS PROTEIN MCPB"/>
    <property type="match status" value="1"/>
</dbReference>
<evidence type="ECO:0000256" key="3">
    <source>
        <dbReference type="ARBA" id="ARBA00029447"/>
    </source>
</evidence>
<keyword evidence="1" id="KW-0145">Chemotaxis</keyword>
<organism evidence="7 8">
    <name type="scientific">Isachenkonia alkalipeptolytica</name>
    <dbReference type="NCBI Taxonomy" id="2565777"/>
    <lineage>
        <taxon>Bacteria</taxon>
        <taxon>Bacillati</taxon>
        <taxon>Bacillota</taxon>
        <taxon>Clostridia</taxon>
        <taxon>Eubacteriales</taxon>
        <taxon>Clostridiaceae</taxon>
        <taxon>Isachenkonia</taxon>
    </lineage>
</organism>
<accession>A0AA43XIR6</accession>
<dbReference type="InterPro" id="IPR003660">
    <property type="entry name" value="HAMP_dom"/>
</dbReference>
<evidence type="ECO:0000256" key="2">
    <source>
        <dbReference type="ARBA" id="ARBA00023224"/>
    </source>
</evidence>
<dbReference type="PROSITE" id="PS50885">
    <property type="entry name" value="HAMP"/>
    <property type="match status" value="1"/>
</dbReference>
<evidence type="ECO:0000313" key="7">
    <source>
        <dbReference type="EMBL" id="NBG86964.1"/>
    </source>
</evidence>
<evidence type="ECO:0000256" key="1">
    <source>
        <dbReference type="ARBA" id="ARBA00022500"/>
    </source>
</evidence>
<dbReference type="EMBL" id="SUMG01000001">
    <property type="protein sequence ID" value="NBG86964.1"/>
    <property type="molecule type" value="Genomic_DNA"/>
</dbReference>
<dbReference type="InterPro" id="IPR004089">
    <property type="entry name" value="MCPsignal_dom"/>
</dbReference>
<dbReference type="GO" id="GO:0016020">
    <property type="term" value="C:membrane"/>
    <property type="evidence" value="ECO:0007669"/>
    <property type="project" value="InterPro"/>
</dbReference>
<dbReference type="SMART" id="SM00283">
    <property type="entry name" value="MA"/>
    <property type="match status" value="1"/>
</dbReference>
<dbReference type="Pfam" id="PF00015">
    <property type="entry name" value="MCPsignal"/>
    <property type="match status" value="1"/>
</dbReference>